<keyword evidence="3" id="KW-1185">Reference proteome</keyword>
<dbReference type="Proteomes" id="UP000199365">
    <property type="component" value="Unassembled WGS sequence"/>
</dbReference>
<organism evidence="2 3">
    <name type="scientific">Paraburkholderia tuberum</name>
    <dbReference type="NCBI Taxonomy" id="157910"/>
    <lineage>
        <taxon>Bacteria</taxon>
        <taxon>Pseudomonadati</taxon>
        <taxon>Pseudomonadota</taxon>
        <taxon>Betaproteobacteria</taxon>
        <taxon>Burkholderiales</taxon>
        <taxon>Burkholderiaceae</taxon>
        <taxon>Paraburkholderia</taxon>
    </lineage>
</organism>
<accession>A0A1H0ZPE8</accession>
<feature type="region of interest" description="Disordered" evidence="1">
    <location>
        <begin position="1"/>
        <end position="62"/>
    </location>
</feature>
<feature type="region of interest" description="Disordered" evidence="1">
    <location>
        <begin position="173"/>
        <end position="199"/>
    </location>
</feature>
<reference evidence="3" key="1">
    <citation type="submission" date="2016-10" db="EMBL/GenBank/DDBJ databases">
        <authorList>
            <person name="Varghese N."/>
            <person name="Submissions S."/>
        </authorList>
    </citation>
    <scope>NUCLEOTIDE SEQUENCE [LARGE SCALE GENOMIC DNA]</scope>
    <source>
        <strain evidence="3">DUS833</strain>
    </source>
</reference>
<dbReference type="STRING" id="157910.SAMN05445850_0147"/>
<dbReference type="AlphaFoldDB" id="A0A1H0ZPE8"/>
<name>A0A1H0ZPE8_9BURK</name>
<dbReference type="EMBL" id="FNKX01000001">
    <property type="protein sequence ID" value="SDQ29262.1"/>
    <property type="molecule type" value="Genomic_DNA"/>
</dbReference>
<evidence type="ECO:0000256" key="1">
    <source>
        <dbReference type="SAM" id="MobiDB-lite"/>
    </source>
</evidence>
<gene>
    <name evidence="2" type="ORF">SAMN05445850_0147</name>
</gene>
<evidence type="ECO:0000313" key="3">
    <source>
        <dbReference type="Proteomes" id="UP000199365"/>
    </source>
</evidence>
<protein>
    <submittedName>
        <fullName evidence="2">Uncharacterized protein</fullName>
    </submittedName>
</protein>
<evidence type="ECO:0000313" key="2">
    <source>
        <dbReference type="EMBL" id="SDQ29262.1"/>
    </source>
</evidence>
<sequence>MMEQINPIEDLTHDGASDSQYSQVLEPLATSEASTPHPESAESATGEFDPLPDVQDGDDPELSNWRASVEAYVATQTQPFTVDDVLEHGLHFTPGGWDRSEQMRVAAILRELGFDRQQRRIEGVRAQYWSSPTMGQPHQEVAAAVFDEQHVEPAEAMQPTPAPEQDGSIIGDAVDDDTAAPSAPVEPAQPTEPAESASTRYARLSARQTDIKRKLADAQRVLHFAQDARKQTALAAVEGGFKAEAAYYEAVEKHTQASAHVEQLTAALAQVSADLQRASVYAEAERRVLQCQAVRDAARRVEAYGPKIEGLLTDLGKAVSGYLHDVNVVYRKAWPVMTGQHEVATPWTEPVSCALMGHFLRSAGLDPEFFTDLSSHGLNGLLRYETPSQVVDMQLGNIVERLADNYLELIEVREVEPETAELQTGDTWAEVTRGHELVPPGIFPTQSTDAD</sequence>
<proteinExistence type="predicted"/>